<evidence type="ECO:0000256" key="1">
    <source>
        <dbReference type="ARBA" id="ARBA00005495"/>
    </source>
</evidence>
<keyword evidence="4" id="KW-0456">Lyase</keyword>
<dbReference type="Proteomes" id="UP001142393">
    <property type="component" value="Unassembled WGS sequence"/>
</dbReference>
<organism evidence="6 7">
    <name type="scientific">Lentinula detonsa</name>
    <dbReference type="NCBI Taxonomy" id="2804962"/>
    <lineage>
        <taxon>Eukaryota</taxon>
        <taxon>Fungi</taxon>
        <taxon>Dikarya</taxon>
        <taxon>Basidiomycota</taxon>
        <taxon>Agaricomycotina</taxon>
        <taxon>Agaricomycetes</taxon>
        <taxon>Agaricomycetidae</taxon>
        <taxon>Agaricales</taxon>
        <taxon>Marasmiineae</taxon>
        <taxon>Omphalotaceae</taxon>
        <taxon>Lentinula</taxon>
    </lineage>
</organism>
<name>A0A9W8TU72_9AGAR</name>
<dbReference type="AlphaFoldDB" id="A0A9W8TU72"/>
<protein>
    <submittedName>
        <fullName evidence="6">Mss4-like protein</fullName>
    </submittedName>
</protein>
<evidence type="ECO:0000259" key="5">
    <source>
        <dbReference type="PROSITE" id="PS51891"/>
    </source>
</evidence>
<dbReference type="PANTHER" id="PTHR33337">
    <property type="entry name" value="GFA DOMAIN-CONTAINING PROTEIN"/>
    <property type="match status" value="1"/>
</dbReference>
<dbReference type="EMBL" id="JANVFU010000013">
    <property type="protein sequence ID" value="KAJ3740862.1"/>
    <property type="molecule type" value="Genomic_DNA"/>
</dbReference>
<accession>A0A9W8TU72</accession>
<sequence length="146" mass="16001">MPFHGTCLCGGITFQVDENPVVISCCHCPNCKKYTGTVFTTNVVFPTGSLTMTKGKELLSTFRDGAQDSGNALQRNFCSRCGSPLYNDGGDSGKTLAVFYSALIDFGTEDEKDRKPEVEYYTKDRAAWVHPVEGAEQARTKPGREI</sequence>
<comment type="caution">
    <text evidence="6">The sequence shown here is derived from an EMBL/GenBank/DDBJ whole genome shotgun (WGS) entry which is preliminary data.</text>
</comment>
<evidence type="ECO:0000313" key="7">
    <source>
        <dbReference type="Proteomes" id="UP001142393"/>
    </source>
</evidence>
<dbReference type="InterPro" id="IPR011057">
    <property type="entry name" value="Mss4-like_sf"/>
</dbReference>
<keyword evidence="2" id="KW-0479">Metal-binding</keyword>
<evidence type="ECO:0000256" key="2">
    <source>
        <dbReference type="ARBA" id="ARBA00022723"/>
    </source>
</evidence>
<dbReference type="Gene3D" id="3.90.1590.10">
    <property type="entry name" value="glutathione-dependent formaldehyde- activating enzyme (gfa)"/>
    <property type="match status" value="1"/>
</dbReference>
<gene>
    <name evidence="6" type="ORF">DFH05DRAFT_1404494</name>
</gene>
<dbReference type="GO" id="GO:0046872">
    <property type="term" value="F:metal ion binding"/>
    <property type="evidence" value="ECO:0007669"/>
    <property type="project" value="UniProtKB-KW"/>
</dbReference>
<evidence type="ECO:0000256" key="4">
    <source>
        <dbReference type="ARBA" id="ARBA00023239"/>
    </source>
</evidence>
<dbReference type="InterPro" id="IPR006913">
    <property type="entry name" value="CENP-V/GFA"/>
</dbReference>
<dbReference type="PROSITE" id="PS51891">
    <property type="entry name" value="CENP_V_GFA"/>
    <property type="match status" value="1"/>
</dbReference>
<keyword evidence="7" id="KW-1185">Reference proteome</keyword>
<evidence type="ECO:0000256" key="3">
    <source>
        <dbReference type="ARBA" id="ARBA00022833"/>
    </source>
</evidence>
<feature type="domain" description="CENP-V/GFA" evidence="5">
    <location>
        <begin position="3"/>
        <end position="122"/>
    </location>
</feature>
<evidence type="ECO:0000313" key="6">
    <source>
        <dbReference type="EMBL" id="KAJ3740862.1"/>
    </source>
</evidence>
<proteinExistence type="inferred from homology"/>
<reference evidence="6 7" key="1">
    <citation type="journal article" date="2023" name="Proc. Natl. Acad. Sci. U.S.A.">
        <title>A global phylogenomic analysis of the shiitake genus Lentinula.</title>
        <authorList>
            <person name="Sierra-Patev S."/>
            <person name="Min B."/>
            <person name="Naranjo-Ortiz M."/>
            <person name="Looney B."/>
            <person name="Konkel Z."/>
            <person name="Slot J.C."/>
            <person name="Sakamoto Y."/>
            <person name="Steenwyk J.L."/>
            <person name="Rokas A."/>
            <person name="Carro J."/>
            <person name="Camarero S."/>
            <person name="Ferreira P."/>
            <person name="Molpeceres G."/>
            <person name="Ruiz-Duenas F.J."/>
            <person name="Serrano A."/>
            <person name="Henrissat B."/>
            <person name="Drula E."/>
            <person name="Hughes K.W."/>
            <person name="Mata J.L."/>
            <person name="Ishikawa N.K."/>
            <person name="Vargas-Isla R."/>
            <person name="Ushijima S."/>
            <person name="Smith C.A."/>
            <person name="Donoghue J."/>
            <person name="Ahrendt S."/>
            <person name="Andreopoulos W."/>
            <person name="He G."/>
            <person name="LaButti K."/>
            <person name="Lipzen A."/>
            <person name="Ng V."/>
            <person name="Riley R."/>
            <person name="Sandor L."/>
            <person name="Barry K."/>
            <person name="Martinez A.T."/>
            <person name="Xiao Y."/>
            <person name="Gibbons J.G."/>
            <person name="Terashima K."/>
            <person name="Grigoriev I.V."/>
            <person name="Hibbett D."/>
        </authorList>
    </citation>
    <scope>NUCLEOTIDE SEQUENCE [LARGE SCALE GENOMIC DNA]</scope>
    <source>
        <strain evidence="6 7">TFB7810</strain>
    </source>
</reference>
<comment type="similarity">
    <text evidence="1">Belongs to the Gfa family.</text>
</comment>
<dbReference type="Pfam" id="PF04828">
    <property type="entry name" value="GFA"/>
    <property type="match status" value="1"/>
</dbReference>
<keyword evidence="3" id="KW-0862">Zinc</keyword>
<dbReference type="GO" id="GO:0016846">
    <property type="term" value="F:carbon-sulfur lyase activity"/>
    <property type="evidence" value="ECO:0007669"/>
    <property type="project" value="InterPro"/>
</dbReference>
<dbReference type="SUPFAM" id="SSF51316">
    <property type="entry name" value="Mss4-like"/>
    <property type="match status" value="1"/>
</dbReference>
<dbReference type="PANTHER" id="PTHR33337:SF40">
    <property type="entry name" value="CENP-V_GFA DOMAIN-CONTAINING PROTEIN-RELATED"/>
    <property type="match status" value="1"/>
</dbReference>